<name>A0A6A6ZQB0_9PLEO</name>
<evidence type="ECO:0000313" key="2">
    <source>
        <dbReference type="Proteomes" id="UP000799424"/>
    </source>
</evidence>
<dbReference type="EMBL" id="MU006233">
    <property type="protein sequence ID" value="KAF2822963.1"/>
    <property type="molecule type" value="Genomic_DNA"/>
</dbReference>
<organism evidence="1 2">
    <name type="scientific">Ophiobolus disseminans</name>
    <dbReference type="NCBI Taxonomy" id="1469910"/>
    <lineage>
        <taxon>Eukaryota</taxon>
        <taxon>Fungi</taxon>
        <taxon>Dikarya</taxon>
        <taxon>Ascomycota</taxon>
        <taxon>Pezizomycotina</taxon>
        <taxon>Dothideomycetes</taxon>
        <taxon>Pleosporomycetidae</taxon>
        <taxon>Pleosporales</taxon>
        <taxon>Pleosporineae</taxon>
        <taxon>Phaeosphaeriaceae</taxon>
        <taxon>Ophiobolus</taxon>
    </lineage>
</organism>
<reference evidence="1" key="1">
    <citation type="journal article" date="2020" name="Stud. Mycol.">
        <title>101 Dothideomycetes genomes: a test case for predicting lifestyles and emergence of pathogens.</title>
        <authorList>
            <person name="Haridas S."/>
            <person name="Albert R."/>
            <person name="Binder M."/>
            <person name="Bloem J."/>
            <person name="Labutti K."/>
            <person name="Salamov A."/>
            <person name="Andreopoulos B."/>
            <person name="Baker S."/>
            <person name="Barry K."/>
            <person name="Bills G."/>
            <person name="Bluhm B."/>
            <person name="Cannon C."/>
            <person name="Castanera R."/>
            <person name="Culley D."/>
            <person name="Daum C."/>
            <person name="Ezra D."/>
            <person name="Gonzalez J."/>
            <person name="Henrissat B."/>
            <person name="Kuo A."/>
            <person name="Liang C."/>
            <person name="Lipzen A."/>
            <person name="Lutzoni F."/>
            <person name="Magnuson J."/>
            <person name="Mondo S."/>
            <person name="Nolan M."/>
            <person name="Ohm R."/>
            <person name="Pangilinan J."/>
            <person name="Park H.-J."/>
            <person name="Ramirez L."/>
            <person name="Alfaro M."/>
            <person name="Sun H."/>
            <person name="Tritt A."/>
            <person name="Yoshinaga Y."/>
            <person name="Zwiers L.-H."/>
            <person name="Turgeon B."/>
            <person name="Goodwin S."/>
            <person name="Spatafora J."/>
            <person name="Crous P."/>
            <person name="Grigoriev I."/>
        </authorList>
    </citation>
    <scope>NUCLEOTIDE SEQUENCE</scope>
    <source>
        <strain evidence="1">CBS 113818</strain>
    </source>
</reference>
<keyword evidence="2" id="KW-1185">Reference proteome</keyword>
<protein>
    <recommendedName>
        <fullName evidence="3">Fungal N-terminal domain-containing protein</fullName>
    </recommendedName>
</protein>
<dbReference type="Proteomes" id="UP000799424">
    <property type="component" value="Unassembled WGS sequence"/>
</dbReference>
<accession>A0A6A6ZQB0</accession>
<proteinExistence type="predicted"/>
<dbReference type="OrthoDB" id="3796272at2759"/>
<sequence>MADVAGTVIGVISLSIQLFDKLSKYTNGVKDANTKAEQILIEMDDLADLLEQLETVTNKITMNNSTALAKRGICQCARAIDMVKAKLGDNNLPTSRPWAKFRKTVRRLAYPFEEADIKYWKDVLAYRQGELILRRPVFLTYVKLHAHARGCPFWSKQSLQTNLTFGLILCCLTLGLKWRLLLAVSVGTRSLSAVPSLTIHRVVGPSSSPAFMSVASAVASPINKDTVPALFRDLQNIFGTRRASPHDRLPNGQTLLHYLCSGLGQRVWILDKRQLHHYRSLLKVILSFVGCRNASEIDDMGNTCVDLLLRATDPVDQTWNTLVSDLLETGLQISTNCHPNGSFESYGSWVEIPFAGFPNPFFSSTEATDIFLIRSEPQLRHYLQELQHRNCIAPGGSQRLYKMATRMGWVYGCEAMLDSGLGYIPELVEGARARNPISEPLLFDAIESRSTQMVSFWLHIRDKVDPEHLPYIGDLEAAFVHASEIFQLQDIAELLLSHLIERRKQFFQLAVASNILDVGNFTDAGILDAHATCVARALAEQCIEVPPAVWPSRNSVYNIKQLYQEQPPVYDATI</sequence>
<evidence type="ECO:0000313" key="1">
    <source>
        <dbReference type="EMBL" id="KAF2822963.1"/>
    </source>
</evidence>
<gene>
    <name evidence="1" type="ORF">CC86DRAFT_423034</name>
</gene>
<evidence type="ECO:0008006" key="3">
    <source>
        <dbReference type="Google" id="ProtNLM"/>
    </source>
</evidence>
<dbReference type="AlphaFoldDB" id="A0A6A6ZQB0"/>